<accession>A0ABV6XEH4</accession>
<dbReference type="EMBL" id="JBEUKS010000001">
    <property type="protein sequence ID" value="MFC1436658.1"/>
    <property type="molecule type" value="Genomic_DNA"/>
</dbReference>
<dbReference type="RefSeq" id="WP_380561445.1">
    <property type="nucleotide sequence ID" value="NZ_JBEUKS010000001.1"/>
</dbReference>
<name>A0ABV6XEH4_9ACTN</name>
<evidence type="ECO:0000313" key="1">
    <source>
        <dbReference type="EMBL" id="MFC1436658.1"/>
    </source>
</evidence>
<comment type="caution">
    <text evidence="1">The sequence shown here is derived from an EMBL/GenBank/DDBJ whole genome shotgun (WGS) entry which is preliminary data.</text>
</comment>
<keyword evidence="2" id="KW-1185">Reference proteome</keyword>
<reference evidence="1 2" key="1">
    <citation type="submission" date="2024-06" db="EMBL/GenBank/DDBJ databases">
        <authorList>
            <person name="Lee S.D."/>
        </authorList>
    </citation>
    <scope>NUCLEOTIDE SEQUENCE [LARGE SCALE GENOMIC DNA]</scope>
    <source>
        <strain evidence="1 2">N1-10</strain>
    </source>
</reference>
<gene>
    <name evidence="1" type="ORF">ABUW04_00165</name>
</gene>
<sequence>MAVSPGEYGAPGLRRLTLAQHAVRLGPVDDAIAITAAQLREIGGRLIEAGHRQAGDPDILLVMDAGFDVTGHTGHAWG</sequence>
<proteinExistence type="predicted"/>
<dbReference type="Proteomes" id="UP001592581">
    <property type="component" value="Unassembled WGS sequence"/>
</dbReference>
<organism evidence="1 2">
    <name type="scientific">Streptacidiphilus jeojiensis</name>
    <dbReference type="NCBI Taxonomy" id="3229225"/>
    <lineage>
        <taxon>Bacteria</taxon>
        <taxon>Bacillati</taxon>
        <taxon>Actinomycetota</taxon>
        <taxon>Actinomycetes</taxon>
        <taxon>Kitasatosporales</taxon>
        <taxon>Streptomycetaceae</taxon>
        <taxon>Streptacidiphilus</taxon>
    </lineage>
</organism>
<evidence type="ECO:0000313" key="2">
    <source>
        <dbReference type="Proteomes" id="UP001592581"/>
    </source>
</evidence>
<protein>
    <submittedName>
        <fullName evidence="1">Uncharacterized protein</fullName>
    </submittedName>
</protein>